<evidence type="ECO:0000313" key="4">
    <source>
        <dbReference type="Proteomes" id="UP000824633"/>
    </source>
</evidence>
<name>A0ABN6J0F3_9CLOT</name>
<dbReference type="Gene3D" id="3.40.50.300">
    <property type="entry name" value="P-loop containing nucleotide triphosphate hydrolases"/>
    <property type="match status" value="1"/>
</dbReference>
<dbReference type="InterPro" id="IPR003495">
    <property type="entry name" value="CobW/HypB/UreG_nucleotide-bd"/>
</dbReference>
<dbReference type="InterPro" id="IPR052955">
    <property type="entry name" value="UPF0703_membrane_permease"/>
</dbReference>
<evidence type="ECO:0008006" key="5">
    <source>
        <dbReference type="Google" id="ProtNLM"/>
    </source>
</evidence>
<evidence type="ECO:0000259" key="2">
    <source>
        <dbReference type="Pfam" id="PF21537"/>
    </source>
</evidence>
<reference evidence="4" key="1">
    <citation type="submission" date="2021-07" db="EMBL/GenBank/DDBJ databases">
        <title>Complete genome sequencing of a Clostridium isolate.</title>
        <authorList>
            <person name="Ueki A."/>
            <person name="Tonouchi A."/>
        </authorList>
    </citation>
    <scope>NUCLEOTIDE SEQUENCE [LARGE SCALE GENOMIC DNA]</scope>
    <source>
        <strain evidence="4">C5S11</strain>
    </source>
</reference>
<protein>
    <recommendedName>
        <fullName evidence="5">GTPase</fullName>
    </recommendedName>
</protein>
<dbReference type="EMBL" id="AP024849">
    <property type="protein sequence ID" value="BCZ47815.1"/>
    <property type="molecule type" value="Genomic_DNA"/>
</dbReference>
<organism evidence="3 4">
    <name type="scientific">Clostridium gelidum</name>
    <dbReference type="NCBI Taxonomy" id="704125"/>
    <lineage>
        <taxon>Bacteria</taxon>
        <taxon>Bacillati</taxon>
        <taxon>Bacillota</taxon>
        <taxon>Clostridia</taxon>
        <taxon>Eubacteriales</taxon>
        <taxon>Clostridiaceae</taxon>
        <taxon>Clostridium</taxon>
    </lineage>
</organism>
<dbReference type="PANTHER" id="PTHR40047:SF1">
    <property type="entry name" value="UPF0703 PROTEIN YCGQ"/>
    <property type="match status" value="1"/>
</dbReference>
<keyword evidence="4" id="KW-1185">Reference proteome</keyword>
<dbReference type="Proteomes" id="UP000824633">
    <property type="component" value="Chromosome"/>
</dbReference>
<dbReference type="InterPro" id="IPR027417">
    <property type="entry name" value="P-loop_NTPase"/>
</dbReference>
<feature type="domain" description="DUF1980" evidence="2">
    <location>
        <begin position="195"/>
        <end position="313"/>
    </location>
</feature>
<evidence type="ECO:0000313" key="3">
    <source>
        <dbReference type="EMBL" id="BCZ47815.1"/>
    </source>
</evidence>
<sequence>MEQEHVPIFLITGFLEGGKTTFINEIFKDPEFAEGEKITLIVCENGIEECENNILKENNVTVVHINSKEELTDSFLKDCNKEHKPTKVIIEYNGMWEYDIVANVEFPEGWEIAQVITPIDASTFEGYMSNMKSLLIEQFNDSDLIIFNRCNEKTDKLKFRNSVKAVNTKANMLFELENGEIDDNPLELPFDINGDVIEFEDYDFGVWYIDATESPEKYEGKSIKLKGIVATNPKYPKNIFAFGRNAMTCCEDDIAFLGILCQTEKPINFKGKEWIEIEAVIHKKFVAQEEREIPFLHVKNYKVVDEIEDELIYF</sequence>
<dbReference type="RefSeq" id="WP_224038228.1">
    <property type="nucleotide sequence ID" value="NZ_AP024849.1"/>
</dbReference>
<evidence type="ECO:0000259" key="1">
    <source>
        <dbReference type="Pfam" id="PF02492"/>
    </source>
</evidence>
<dbReference type="Pfam" id="PF02492">
    <property type="entry name" value="cobW"/>
    <property type="match status" value="1"/>
</dbReference>
<dbReference type="SUPFAM" id="SSF52540">
    <property type="entry name" value="P-loop containing nucleoside triphosphate hydrolases"/>
    <property type="match status" value="1"/>
</dbReference>
<dbReference type="PANTHER" id="PTHR40047">
    <property type="entry name" value="UPF0703 PROTEIN YCGQ"/>
    <property type="match status" value="1"/>
</dbReference>
<accession>A0ABN6J0F3</accession>
<dbReference type="Pfam" id="PF21537">
    <property type="entry name" value="DUF1980_C"/>
    <property type="match status" value="1"/>
</dbReference>
<dbReference type="InterPro" id="IPR048447">
    <property type="entry name" value="DUF1980_C"/>
</dbReference>
<gene>
    <name evidence="3" type="ORF">psyc5s11_38820</name>
</gene>
<proteinExistence type="predicted"/>
<feature type="domain" description="CobW/HypB/UreG nucleotide-binding" evidence="1">
    <location>
        <begin position="7"/>
        <end position="173"/>
    </location>
</feature>